<evidence type="ECO:0000313" key="1">
    <source>
        <dbReference type="EMBL" id="NDU97865.1"/>
    </source>
</evidence>
<dbReference type="EMBL" id="JAAFZH010000013">
    <property type="protein sequence ID" value="NDU97865.1"/>
    <property type="molecule type" value="Genomic_DNA"/>
</dbReference>
<keyword evidence="2" id="KW-1185">Reference proteome</keyword>
<dbReference type="Proteomes" id="UP000474175">
    <property type="component" value="Unassembled WGS sequence"/>
</dbReference>
<protein>
    <submittedName>
        <fullName evidence="1">Uncharacterized protein</fullName>
    </submittedName>
</protein>
<evidence type="ECO:0000313" key="2">
    <source>
        <dbReference type="Proteomes" id="UP000474175"/>
    </source>
</evidence>
<reference evidence="1 2" key="1">
    <citation type="submission" date="2020-02" db="EMBL/GenBank/DDBJ databases">
        <title>Draft genome sequence of two Spirosoma agri KCTC 52727 and Spirosoma terrae KCTC 52035.</title>
        <authorList>
            <person name="Rojas J."/>
            <person name="Ambika Manirajan B."/>
            <person name="Suarez C."/>
            <person name="Ratering S."/>
            <person name="Schnell S."/>
        </authorList>
    </citation>
    <scope>NUCLEOTIDE SEQUENCE [LARGE SCALE GENOMIC DNA]</scope>
    <source>
        <strain evidence="1 2">KCTC 52035</strain>
    </source>
</reference>
<comment type="caution">
    <text evidence="1">The sequence shown here is derived from an EMBL/GenBank/DDBJ whole genome shotgun (WGS) entry which is preliminary data.</text>
</comment>
<accession>A0A6L9LBE0</accession>
<gene>
    <name evidence="1" type="ORF">GK108_23470</name>
</gene>
<sequence>MQSPAQNNRLSVKVQRVVNLNAVGTSTASTKSGVLCDLFTIGTGR</sequence>
<organism evidence="1 2">
    <name type="scientific">Spirosoma terrae</name>
    <dbReference type="NCBI Taxonomy" id="1968276"/>
    <lineage>
        <taxon>Bacteria</taxon>
        <taxon>Pseudomonadati</taxon>
        <taxon>Bacteroidota</taxon>
        <taxon>Cytophagia</taxon>
        <taxon>Cytophagales</taxon>
        <taxon>Cytophagaceae</taxon>
        <taxon>Spirosoma</taxon>
    </lineage>
</organism>
<proteinExistence type="predicted"/>
<name>A0A6L9LBE0_9BACT</name>
<dbReference type="AlphaFoldDB" id="A0A6L9LBE0"/>
<dbReference type="RefSeq" id="WP_163953739.1">
    <property type="nucleotide sequence ID" value="NZ_JAAFZH010000013.1"/>
</dbReference>